<dbReference type="Proteomes" id="UP000426444">
    <property type="component" value="Chromosome"/>
</dbReference>
<dbReference type="EMBL" id="CP046457">
    <property type="protein sequence ID" value="QGT98779.1"/>
    <property type="molecule type" value="Genomic_DNA"/>
</dbReference>
<organism evidence="1 2">
    <name type="scientific">Candidatus Syntrophocurvum alkaliphilum</name>
    <dbReference type="NCBI Taxonomy" id="2293317"/>
    <lineage>
        <taxon>Bacteria</taxon>
        <taxon>Bacillati</taxon>
        <taxon>Bacillota</taxon>
        <taxon>Clostridia</taxon>
        <taxon>Eubacteriales</taxon>
        <taxon>Syntrophomonadaceae</taxon>
        <taxon>Candidatus Syntrophocurvum</taxon>
    </lineage>
</organism>
<name>A0A6I6DGK0_9FIRM</name>
<accession>A0A6I6DGK0</accession>
<evidence type="ECO:0000313" key="2">
    <source>
        <dbReference type="Proteomes" id="UP000426444"/>
    </source>
</evidence>
<dbReference type="KEGG" id="salq:SYNTR_0186"/>
<dbReference type="RefSeq" id="WP_156202739.1">
    <property type="nucleotide sequence ID" value="NZ_CP046457.1"/>
</dbReference>
<protein>
    <submittedName>
        <fullName evidence="1">Uncharacterized protein</fullName>
    </submittedName>
</protein>
<dbReference type="OrthoDB" id="3035783at2"/>
<gene>
    <name evidence="1" type="ORF">SYNTR_0186</name>
</gene>
<dbReference type="AlphaFoldDB" id="A0A6I6DGK0"/>
<reference evidence="2" key="1">
    <citation type="journal article" date="2019" name="Microbiology">
        <title>Complete Genome Sequence of an Uncultured Bacterium of the Candidate Phylum Bipolaricaulota.</title>
        <authorList>
            <person name="Kadnikov V.V."/>
            <person name="Mardanov A.V."/>
            <person name="Beletsky A.V."/>
            <person name="Frank Y.A."/>
            <person name="Karnachuk O.V."/>
            <person name="Ravin N.V."/>
        </authorList>
    </citation>
    <scope>NUCLEOTIDE SEQUENCE [LARGE SCALE GENOMIC DNA]</scope>
</reference>
<sequence>MDINEDKEQYAWKVCLQIKGHIDSWMFDYYEGLDIKYKDEGNTLIEGNLSDISALYGMILYLRDTGLELLFFKAEKVVV</sequence>
<evidence type="ECO:0000313" key="1">
    <source>
        <dbReference type="EMBL" id="QGT98779.1"/>
    </source>
</evidence>
<proteinExistence type="predicted"/>
<keyword evidence="2" id="KW-1185">Reference proteome</keyword>